<feature type="chain" id="PRO_5001990741" evidence="1">
    <location>
        <begin position="17"/>
        <end position="124"/>
    </location>
</feature>
<feature type="signal peptide" evidence="1">
    <location>
        <begin position="1"/>
        <end position="16"/>
    </location>
</feature>
<evidence type="ECO:0000313" key="3">
    <source>
        <dbReference type="Proteomes" id="UP000030152"/>
    </source>
</evidence>
<reference evidence="2 3" key="1">
    <citation type="submission" date="2013-09" db="EMBL/GenBank/DDBJ databases">
        <authorList>
            <person name="Zeng Z."/>
            <person name="Chen C."/>
        </authorList>
    </citation>
    <scope>NUCLEOTIDE SEQUENCE [LARGE SCALE GENOMIC DNA]</scope>
    <source>
        <strain evidence="2 3">WB 3.3-2</strain>
    </source>
</reference>
<keyword evidence="3" id="KW-1185">Reference proteome</keyword>
<organism evidence="2 3">
    <name type="scientific">Flavobacterium rivuli WB 3.3-2 = DSM 21788</name>
    <dbReference type="NCBI Taxonomy" id="1121895"/>
    <lineage>
        <taxon>Bacteria</taxon>
        <taxon>Pseudomonadati</taxon>
        <taxon>Bacteroidota</taxon>
        <taxon>Flavobacteriia</taxon>
        <taxon>Flavobacteriales</taxon>
        <taxon>Flavobacteriaceae</taxon>
        <taxon>Flavobacterium</taxon>
    </lineage>
</organism>
<keyword evidence="1" id="KW-0732">Signal</keyword>
<comment type="caution">
    <text evidence="2">The sequence shown here is derived from an EMBL/GenBank/DDBJ whole genome shotgun (WGS) entry which is preliminary data.</text>
</comment>
<evidence type="ECO:0000256" key="1">
    <source>
        <dbReference type="SAM" id="SignalP"/>
    </source>
</evidence>
<dbReference type="EMBL" id="JRLX01000029">
    <property type="protein sequence ID" value="KGO85038.1"/>
    <property type="molecule type" value="Genomic_DNA"/>
</dbReference>
<name>A0A0A2M0P0_9FLAO</name>
<sequence>MLLLLIFAISCNTTFAQVQDGWDEWQKTSCYSNISFRLKHEGKRGEQHVWQVQFKNDYNSLISFNYHISETSGQYDTTTHRKTLNKAALSEPLEVFTAGEDIFLLVDKVSLSPYPKDYINCDTR</sequence>
<accession>A0A0A2M0P0</accession>
<dbReference type="eggNOG" id="ENOG502ZY48">
    <property type="taxonomic scope" value="Bacteria"/>
</dbReference>
<dbReference type="Proteomes" id="UP000030152">
    <property type="component" value="Unassembled WGS sequence"/>
</dbReference>
<proteinExistence type="predicted"/>
<gene>
    <name evidence="2" type="ORF">Q765_18685</name>
</gene>
<dbReference type="STRING" id="1121895.GCA_000378485_01664"/>
<dbReference type="AlphaFoldDB" id="A0A0A2M0P0"/>
<evidence type="ECO:0000313" key="2">
    <source>
        <dbReference type="EMBL" id="KGO85038.1"/>
    </source>
</evidence>
<protein>
    <submittedName>
        <fullName evidence="2">Uncharacterized protein</fullName>
    </submittedName>
</protein>